<evidence type="ECO:0000313" key="15">
    <source>
        <dbReference type="Proteomes" id="UP000824469"/>
    </source>
</evidence>
<evidence type="ECO:0000256" key="9">
    <source>
        <dbReference type="ARBA" id="ARBA00023286"/>
    </source>
</evidence>
<dbReference type="OMA" id="PECKLMM"/>
<evidence type="ECO:0000256" key="10">
    <source>
        <dbReference type="ARBA" id="ARBA00023303"/>
    </source>
</evidence>
<dbReference type="Pfam" id="PF10613">
    <property type="entry name" value="Lig_chan-Glu_bd"/>
    <property type="match status" value="1"/>
</dbReference>
<feature type="region of interest" description="Disordered" evidence="11">
    <location>
        <begin position="569"/>
        <end position="592"/>
    </location>
</feature>
<dbReference type="GO" id="GO:0016020">
    <property type="term" value="C:membrane"/>
    <property type="evidence" value="ECO:0007669"/>
    <property type="project" value="UniProtKB-SubCell"/>
</dbReference>
<evidence type="ECO:0000256" key="5">
    <source>
        <dbReference type="ARBA" id="ARBA00023065"/>
    </source>
</evidence>
<gene>
    <name evidence="14" type="ORF">KI387_025320</name>
</gene>
<dbReference type="Gene3D" id="1.10.287.70">
    <property type="match status" value="1"/>
</dbReference>
<keyword evidence="4 12" id="KW-1133">Transmembrane helix</keyword>
<sequence length="592" mass="66250">MGINGSFSFLTPTTPPPPIANGEINSIKDFQQGKQLLQEILLTSFTGLSGPIELHNGEMNASNSSLVYEIVNVVGKSYQVVGYLPYKSDKQFETLPLMGNEGVAPVFWPGSSTKIPLGWEIPSNGKRLRIVVPRNAGWKEFVNVTFYPDKNETIVTGFCIDVFKAVVRLLNYELPYDLFLYPPHANSTDWSYDDLIRQVYLKKYDAAVGDITIRAWRSEIVEFTQPFTETESVMVAPVIMMEEGNNAWTFLTPFSPALWITTGAFVIYTGLVVWFLEHRINPAFGGRPATQGITLLWYLIFPCLKREKIQSSFARVIIIVWLIVVLVLTSSYTASLTSRLTVQKIKTVLGTDEYAVGYIKGSFAGDILSQNLGIADKNLKPFSSRETYEEILSKGSKNGGVDAIFDAIPYVRAFLSGRCDYSMVGRRYKSGGFGFVFQKGSPLVPDISKAILNFTQSLEFQEIEAKYFKDNIDICSDRGEVPKTLDVRNFRVLFLITGTVSSSVLMVYFYQALRKFVKDSDGTGNQWECLKSFARYLYQEPEEVSVSSQVDAAESWEDVEAEELVVAAGENIPSSSQVDAADSLPENEERSW</sequence>
<dbReference type="Proteomes" id="UP000824469">
    <property type="component" value="Unassembled WGS sequence"/>
</dbReference>
<feature type="non-terminal residue" evidence="14">
    <location>
        <position position="1"/>
    </location>
</feature>
<dbReference type="InterPro" id="IPR019594">
    <property type="entry name" value="Glu/Gly-bd"/>
</dbReference>
<dbReference type="CDD" id="cd13686">
    <property type="entry name" value="GluR_Plant"/>
    <property type="match status" value="1"/>
</dbReference>
<evidence type="ECO:0000256" key="12">
    <source>
        <dbReference type="SAM" id="Phobius"/>
    </source>
</evidence>
<keyword evidence="9" id="KW-1071">Ligand-gated ion channel</keyword>
<dbReference type="SMART" id="SM00079">
    <property type="entry name" value="PBPe"/>
    <property type="match status" value="1"/>
</dbReference>
<keyword evidence="8" id="KW-0325">Glycoprotein</keyword>
<evidence type="ECO:0000259" key="13">
    <source>
        <dbReference type="SMART" id="SM00079"/>
    </source>
</evidence>
<evidence type="ECO:0000256" key="11">
    <source>
        <dbReference type="SAM" id="MobiDB-lite"/>
    </source>
</evidence>
<feature type="transmembrane region" description="Helical" evidence="12">
    <location>
        <begin position="257"/>
        <end position="276"/>
    </location>
</feature>
<keyword evidence="3 12" id="KW-0812">Transmembrane</keyword>
<protein>
    <recommendedName>
        <fullName evidence="13">Ionotropic glutamate receptor C-terminal domain-containing protein</fullName>
    </recommendedName>
</protein>
<comment type="caution">
    <text evidence="14">The sequence shown here is derived from an EMBL/GenBank/DDBJ whole genome shotgun (WGS) entry which is preliminary data.</text>
</comment>
<keyword evidence="5" id="KW-0406">Ion transport</keyword>
<dbReference type="SUPFAM" id="SSF53850">
    <property type="entry name" value="Periplasmic binding protein-like II"/>
    <property type="match status" value="1"/>
</dbReference>
<dbReference type="EMBL" id="JAHRHJ020000005">
    <property type="protein sequence ID" value="KAH9316693.1"/>
    <property type="molecule type" value="Genomic_DNA"/>
</dbReference>
<dbReference type="InterPro" id="IPR001320">
    <property type="entry name" value="Iontro_rcpt_C"/>
</dbReference>
<feature type="transmembrane region" description="Helical" evidence="12">
    <location>
        <begin position="288"/>
        <end position="304"/>
    </location>
</feature>
<feature type="domain" description="Ionotropic glutamate receptor C-terminal" evidence="13">
    <location>
        <begin position="129"/>
        <end position="470"/>
    </location>
</feature>
<dbReference type="InterPro" id="IPR015683">
    <property type="entry name" value="Ionotropic_Glu_rcpt"/>
</dbReference>
<dbReference type="Pfam" id="PF00060">
    <property type="entry name" value="Lig_chan"/>
    <property type="match status" value="1"/>
</dbReference>
<keyword evidence="15" id="KW-1185">Reference proteome</keyword>
<keyword evidence="10" id="KW-0407">Ion channel</keyword>
<evidence type="ECO:0000256" key="6">
    <source>
        <dbReference type="ARBA" id="ARBA00023136"/>
    </source>
</evidence>
<dbReference type="FunFam" id="3.40.190.10:FF:000054">
    <property type="entry name" value="Glutamate receptor"/>
    <property type="match status" value="1"/>
</dbReference>
<dbReference type="PANTHER" id="PTHR18966">
    <property type="entry name" value="IONOTROPIC GLUTAMATE RECEPTOR"/>
    <property type="match status" value="1"/>
</dbReference>
<dbReference type="Gene3D" id="3.40.50.2300">
    <property type="match status" value="1"/>
</dbReference>
<evidence type="ECO:0000256" key="1">
    <source>
        <dbReference type="ARBA" id="ARBA00004141"/>
    </source>
</evidence>
<keyword evidence="2" id="KW-0813">Transport</keyword>
<evidence type="ECO:0000256" key="3">
    <source>
        <dbReference type="ARBA" id="ARBA00022692"/>
    </source>
</evidence>
<feature type="transmembrane region" description="Helical" evidence="12">
    <location>
        <begin position="316"/>
        <end position="334"/>
    </location>
</feature>
<reference evidence="14 15" key="1">
    <citation type="journal article" date="2021" name="Nat. Plants">
        <title>The Taxus genome provides insights into paclitaxel biosynthesis.</title>
        <authorList>
            <person name="Xiong X."/>
            <person name="Gou J."/>
            <person name="Liao Q."/>
            <person name="Li Y."/>
            <person name="Zhou Q."/>
            <person name="Bi G."/>
            <person name="Li C."/>
            <person name="Du R."/>
            <person name="Wang X."/>
            <person name="Sun T."/>
            <person name="Guo L."/>
            <person name="Liang H."/>
            <person name="Lu P."/>
            <person name="Wu Y."/>
            <person name="Zhang Z."/>
            <person name="Ro D.K."/>
            <person name="Shang Y."/>
            <person name="Huang S."/>
            <person name="Yan J."/>
        </authorList>
    </citation>
    <scope>NUCLEOTIDE SEQUENCE [LARGE SCALE GENOMIC DNA]</scope>
    <source>
        <strain evidence="14">Ta-2019</strain>
    </source>
</reference>
<proteinExistence type="predicted"/>
<evidence type="ECO:0000256" key="8">
    <source>
        <dbReference type="ARBA" id="ARBA00023180"/>
    </source>
</evidence>
<accession>A0AA38G7T5</accession>
<keyword evidence="6 12" id="KW-0472">Membrane</keyword>
<evidence type="ECO:0000313" key="14">
    <source>
        <dbReference type="EMBL" id="KAH9316693.1"/>
    </source>
</evidence>
<evidence type="ECO:0000256" key="2">
    <source>
        <dbReference type="ARBA" id="ARBA00022448"/>
    </source>
</evidence>
<keyword evidence="7" id="KW-0675">Receptor</keyword>
<dbReference type="Gene3D" id="3.40.190.10">
    <property type="entry name" value="Periplasmic binding protein-like II"/>
    <property type="match status" value="2"/>
</dbReference>
<dbReference type="AlphaFoldDB" id="A0AA38G7T5"/>
<feature type="transmembrane region" description="Helical" evidence="12">
    <location>
        <begin position="492"/>
        <end position="510"/>
    </location>
</feature>
<evidence type="ECO:0000256" key="7">
    <source>
        <dbReference type="ARBA" id="ARBA00023170"/>
    </source>
</evidence>
<evidence type="ECO:0000256" key="4">
    <source>
        <dbReference type="ARBA" id="ARBA00022989"/>
    </source>
</evidence>
<dbReference type="GO" id="GO:0015276">
    <property type="term" value="F:ligand-gated monoatomic ion channel activity"/>
    <property type="evidence" value="ECO:0007669"/>
    <property type="project" value="InterPro"/>
</dbReference>
<name>A0AA38G7T5_TAXCH</name>
<comment type="subcellular location">
    <subcellularLocation>
        <location evidence="1">Membrane</location>
        <topology evidence="1">Multi-pass membrane protein</topology>
    </subcellularLocation>
</comment>
<organism evidence="14 15">
    <name type="scientific">Taxus chinensis</name>
    <name type="common">Chinese yew</name>
    <name type="synonym">Taxus wallichiana var. chinensis</name>
    <dbReference type="NCBI Taxonomy" id="29808"/>
    <lineage>
        <taxon>Eukaryota</taxon>
        <taxon>Viridiplantae</taxon>
        <taxon>Streptophyta</taxon>
        <taxon>Embryophyta</taxon>
        <taxon>Tracheophyta</taxon>
        <taxon>Spermatophyta</taxon>
        <taxon>Pinopsida</taxon>
        <taxon>Pinidae</taxon>
        <taxon>Conifers II</taxon>
        <taxon>Cupressales</taxon>
        <taxon>Taxaceae</taxon>
        <taxon>Taxus</taxon>
    </lineage>
</organism>